<reference evidence="2 3" key="1">
    <citation type="submission" date="2021-03" db="EMBL/GenBank/DDBJ databases">
        <title>Whole genome shotgun sequence of Actinoplanes toevensis NBRC 105298.</title>
        <authorList>
            <person name="Komaki H."/>
            <person name="Tamura T."/>
        </authorList>
    </citation>
    <scope>NUCLEOTIDE SEQUENCE [LARGE SCALE GENOMIC DNA]</scope>
    <source>
        <strain evidence="2 3">NBRC 105298</strain>
    </source>
</reference>
<dbReference type="EMBL" id="BOQN01000081">
    <property type="protein sequence ID" value="GIM94387.1"/>
    <property type="molecule type" value="Genomic_DNA"/>
</dbReference>
<organism evidence="2 3">
    <name type="scientific">Paractinoplanes toevensis</name>
    <dbReference type="NCBI Taxonomy" id="571911"/>
    <lineage>
        <taxon>Bacteria</taxon>
        <taxon>Bacillati</taxon>
        <taxon>Actinomycetota</taxon>
        <taxon>Actinomycetes</taxon>
        <taxon>Micromonosporales</taxon>
        <taxon>Micromonosporaceae</taxon>
        <taxon>Paractinoplanes</taxon>
    </lineage>
</organism>
<dbReference type="CDD" id="cd00093">
    <property type="entry name" value="HTH_XRE"/>
    <property type="match status" value="1"/>
</dbReference>
<proteinExistence type="predicted"/>
<dbReference type="InterPro" id="IPR010982">
    <property type="entry name" value="Lambda_DNA-bd_dom_sf"/>
</dbReference>
<dbReference type="SUPFAM" id="SSF47413">
    <property type="entry name" value="lambda repressor-like DNA-binding domains"/>
    <property type="match status" value="1"/>
</dbReference>
<protein>
    <recommendedName>
        <fullName evidence="1">HTH cro/C1-type domain-containing protein</fullName>
    </recommendedName>
</protein>
<dbReference type="GO" id="GO:0003677">
    <property type="term" value="F:DNA binding"/>
    <property type="evidence" value="ECO:0007669"/>
    <property type="project" value="InterPro"/>
</dbReference>
<keyword evidence="3" id="KW-1185">Reference proteome</keyword>
<name>A0A919TFH3_9ACTN</name>
<comment type="caution">
    <text evidence="2">The sequence shown here is derived from an EMBL/GenBank/DDBJ whole genome shotgun (WGS) entry which is preliminary data.</text>
</comment>
<dbReference type="RefSeq" id="WP_213010176.1">
    <property type="nucleotide sequence ID" value="NZ_BOQN01000081.1"/>
</dbReference>
<dbReference type="PROSITE" id="PS50943">
    <property type="entry name" value="HTH_CROC1"/>
    <property type="match status" value="1"/>
</dbReference>
<dbReference type="Gene3D" id="1.10.260.40">
    <property type="entry name" value="lambda repressor-like DNA-binding domains"/>
    <property type="match status" value="1"/>
</dbReference>
<feature type="domain" description="HTH cro/C1-type" evidence="1">
    <location>
        <begin position="26"/>
        <end position="81"/>
    </location>
</feature>
<dbReference type="SMART" id="SM00530">
    <property type="entry name" value="HTH_XRE"/>
    <property type="match status" value="1"/>
</dbReference>
<sequence>MHGTDSLWNSRPAQELVAAKDIGGLLRFARRAKHLRQADVGATVGYDPSAISRLETGRRRASDMDLLRRIAAALEIPPHVLGALLDIAPAAPAKVAGATGDQGDDPMRRRTVLATVPAGLLARLDHALAVPAPPTSTAQQLGAAARYQQARKLFDAGRLAQLIDAMPDLLAIAHADTNSHEPAAYAQLTACYTLASETLNKAGAHEASRLTADRAVIFADLAESPLSKTVAARALGIVLRHQGDHALADEVALTAATTLEATGLPTPEHAATYALALCTCAYNAAQAGRRDAATSLINEAHRAAAGLTVSTRSGHPVALTAAQVTLYQLGIHWALGDAGAGLYAARDLRPQHFPKRRARLHTDRARAWSQWGKPAETARALLSAHAEAPAEVRNRPSIRGLATDLIRGNHATPEVRLLAATLAR</sequence>
<dbReference type="Pfam" id="PF13560">
    <property type="entry name" value="HTH_31"/>
    <property type="match status" value="1"/>
</dbReference>
<evidence type="ECO:0000313" key="2">
    <source>
        <dbReference type="EMBL" id="GIM94387.1"/>
    </source>
</evidence>
<gene>
    <name evidence="2" type="ORF">Ato02nite_061800</name>
</gene>
<dbReference type="AlphaFoldDB" id="A0A919TFH3"/>
<evidence type="ECO:0000313" key="3">
    <source>
        <dbReference type="Proteomes" id="UP000677082"/>
    </source>
</evidence>
<evidence type="ECO:0000259" key="1">
    <source>
        <dbReference type="PROSITE" id="PS50943"/>
    </source>
</evidence>
<dbReference type="InterPro" id="IPR001387">
    <property type="entry name" value="Cro/C1-type_HTH"/>
</dbReference>
<dbReference type="Proteomes" id="UP000677082">
    <property type="component" value="Unassembled WGS sequence"/>
</dbReference>
<accession>A0A919TFH3</accession>